<dbReference type="InterPro" id="IPR012434">
    <property type="entry name" value="DUF1631"/>
</dbReference>
<evidence type="ECO:0000256" key="1">
    <source>
        <dbReference type="SAM" id="MobiDB-lite"/>
    </source>
</evidence>
<sequence length="728" mass="79280">MSLDPPANPFGQGRQDPALLLDALQKVALEKLKPALDAALGRVDDYLFQRSESGHDDFGLNALRDLRRARSQIGQRFEQGLIAGFRALIDPRAGMGGADSGLLALVSEDALEEQLANEQLAASLTRMHAPELEVLGKRIAHLAGRDSLDALDNPMNPAFIAALLRRALEGVDLDAGVRIVVFKFFERELAIALGSSYERGNTLLVSAGVLPQLRATVRAEAPKPAGPGEQAFDSATLPAMSHPPSPAEQAVFANLLGLLQGWRTSQGPALNGHAGQGAVGPAQTLSSNELMSILSLMQRDAQSGFEPARRNPQQSLAEQLRQEVFGGARKLGVQSDNLSLDGLDEDAVDLVAMLFDVLLDGPQYDADIRRKIGRMLVPYVKVAVQDRRMFLFKEHPARKLLNTVAEACEGNHGEAPQERELLGRVDGTIDRLVTEFNEDVAIFETLEQELRSYMAQHRKRFELAEKRATEAQRGRERLEHARSATNALLAQHRGERVLPAVMTEFLSGYTSHHLIQVMLRDGHGSPRYDDAMLAVDELMQAFDHAELRTPVEELPALHRPRFEAILASSGCLGDGAEAAIDCLQDALVRLASGERAADNTTHMPEPQQAPEPVVLHEPEPVLEVVAGTDTLDFDGAVLERMRKLQVGGWIQLATSADRIEPAKVSWISPISGRLLLVNRRGIRVLVASAEELAAMAKLGKVSLREGESPFEDALHQVAGRLQNAANQG</sequence>
<accession>A0A5B7ZMX8</accession>
<dbReference type="EMBL" id="CP040871">
    <property type="protein sequence ID" value="QDA55999.1"/>
    <property type="molecule type" value="Genomic_DNA"/>
</dbReference>
<dbReference type="Pfam" id="PF07793">
    <property type="entry name" value="DUF1631"/>
    <property type="match status" value="1"/>
</dbReference>
<evidence type="ECO:0000313" key="2">
    <source>
        <dbReference type="EMBL" id="QDA55999.1"/>
    </source>
</evidence>
<dbReference type="Proteomes" id="UP000308149">
    <property type="component" value="Chromosome"/>
</dbReference>
<keyword evidence="3" id="KW-1185">Reference proteome</keyword>
<gene>
    <name evidence="2" type="ORF">FHQ07_01015</name>
</gene>
<reference evidence="2 3" key="1">
    <citation type="submission" date="2019-06" db="EMBL/GenBank/DDBJ databases">
        <title>Thermomonas aquatica sp. nov., isolated from an industrial wastewater treatment plant.</title>
        <authorList>
            <person name="Jeon J.H."/>
            <person name="Park D.-S."/>
        </authorList>
    </citation>
    <scope>NUCLEOTIDE SEQUENCE [LARGE SCALE GENOMIC DNA]</scope>
    <source>
        <strain evidence="2 3">SY21</strain>
    </source>
</reference>
<dbReference type="AlphaFoldDB" id="A0A5B7ZMX8"/>
<feature type="region of interest" description="Disordered" evidence="1">
    <location>
        <begin position="221"/>
        <end position="244"/>
    </location>
</feature>
<protein>
    <submittedName>
        <fullName evidence="2">DUF1631 domain-containing protein</fullName>
    </submittedName>
</protein>
<proteinExistence type="predicted"/>
<dbReference type="RefSeq" id="WP_139714891.1">
    <property type="nucleotide sequence ID" value="NZ_CP040871.1"/>
</dbReference>
<name>A0A5B7ZMX8_9GAMM</name>
<organism evidence="2 3">
    <name type="scientific">Thermomonas aquatica</name>
    <dbReference type="NCBI Taxonomy" id="2202149"/>
    <lineage>
        <taxon>Bacteria</taxon>
        <taxon>Pseudomonadati</taxon>
        <taxon>Pseudomonadota</taxon>
        <taxon>Gammaproteobacteria</taxon>
        <taxon>Lysobacterales</taxon>
        <taxon>Lysobacteraceae</taxon>
        <taxon>Thermomonas</taxon>
    </lineage>
</organism>
<dbReference type="OrthoDB" id="6188167at2"/>
<dbReference type="KEGG" id="thes:FHQ07_01015"/>
<evidence type="ECO:0000313" key="3">
    <source>
        <dbReference type="Proteomes" id="UP000308149"/>
    </source>
</evidence>